<accession>A0A9D1RPJ1</accession>
<dbReference type="Gene3D" id="3.30.559.30">
    <property type="entry name" value="Nonribosomal peptide synthetase, condensation domain"/>
    <property type="match status" value="1"/>
</dbReference>
<evidence type="ECO:0000313" key="3">
    <source>
        <dbReference type="EMBL" id="HIW90457.1"/>
    </source>
</evidence>
<proteinExistence type="predicted"/>
<dbReference type="InterPro" id="IPR023213">
    <property type="entry name" value="CAT-like_dom_sf"/>
</dbReference>
<feature type="region of interest" description="Disordered" evidence="1">
    <location>
        <begin position="458"/>
        <end position="486"/>
    </location>
</feature>
<protein>
    <recommendedName>
        <fullName evidence="2">Condensation domain-containing protein</fullName>
    </recommendedName>
</protein>
<evidence type="ECO:0000256" key="1">
    <source>
        <dbReference type="SAM" id="MobiDB-lite"/>
    </source>
</evidence>
<evidence type="ECO:0000259" key="2">
    <source>
        <dbReference type="Pfam" id="PF00668"/>
    </source>
</evidence>
<dbReference type="EMBL" id="DXGC01000018">
    <property type="protein sequence ID" value="HIW90457.1"/>
    <property type="molecule type" value="Genomic_DNA"/>
</dbReference>
<dbReference type="SUPFAM" id="SSF52777">
    <property type="entry name" value="CoA-dependent acyltransferases"/>
    <property type="match status" value="2"/>
</dbReference>
<comment type="caution">
    <text evidence="3">The sequence shown here is derived from an EMBL/GenBank/DDBJ whole genome shotgun (WGS) entry which is preliminary data.</text>
</comment>
<feature type="compositionally biased region" description="Low complexity" evidence="1">
    <location>
        <begin position="27"/>
        <end position="37"/>
    </location>
</feature>
<organism evidence="3 4">
    <name type="scientific">Candidatus Corynebacterium avicola</name>
    <dbReference type="NCBI Taxonomy" id="2838527"/>
    <lineage>
        <taxon>Bacteria</taxon>
        <taxon>Bacillati</taxon>
        <taxon>Actinomycetota</taxon>
        <taxon>Actinomycetes</taxon>
        <taxon>Mycobacteriales</taxon>
        <taxon>Corynebacteriaceae</taxon>
        <taxon>Corynebacterium</taxon>
    </lineage>
</organism>
<reference evidence="3" key="2">
    <citation type="submission" date="2021-04" db="EMBL/GenBank/DDBJ databases">
        <authorList>
            <person name="Gilroy R."/>
        </authorList>
    </citation>
    <scope>NUCLEOTIDE SEQUENCE</scope>
    <source>
        <strain evidence="3">CHK32-1732</strain>
    </source>
</reference>
<dbReference type="AlphaFoldDB" id="A0A9D1RPJ1"/>
<dbReference type="PANTHER" id="PTHR45527:SF1">
    <property type="entry name" value="FATTY ACID SYNTHASE"/>
    <property type="match status" value="1"/>
</dbReference>
<dbReference type="GO" id="GO:0003824">
    <property type="term" value="F:catalytic activity"/>
    <property type="evidence" value="ECO:0007669"/>
    <property type="project" value="InterPro"/>
</dbReference>
<dbReference type="Proteomes" id="UP000824190">
    <property type="component" value="Unassembled WGS sequence"/>
</dbReference>
<feature type="region of interest" description="Disordered" evidence="1">
    <location>
        <begin position="25"/>
        <end position="61"/>
    </location>
</feature>
<dbReference type="GO" id="GO:0043041">
    <property type="term" value="P:amino acid activation for nonribosomal peptide biosynthetic process"/>
    <property type="evidence" value="ECO:0007669"/>
    <property type="project" value="TreeGrafter"/>
</dbReference>
<name>A0A9D1RPJ1_9CORY</name>
<gene>
    <name evidence="3" type="ORF">H9870_02155</name>
</gene>
<dbReference type="PANTHER" id="PTHR45527">
    <property type="entry name" value="NONRIBOSOMAL PEPTIDE SYNTHETASE"/>
    <property type="match status" value="1"/>
</dbReference>
<dbReference type="GO" id="GO:0008610">
    <property type="term" value="P:lipid biosynthetic process"/>
    <property type="evidence" value="ECO:0007669"/>
    <property type="project" value="UniProtKB-ARBA"/>
</dbReference>
<reference evidence="3" key="1">
    <citation type="journal article" date="2021" name="PeerJ">
        <title>Extensive microbial diversity within the chicken gut microbiome revealed by metagenomics and culture.</title>
        <authorList>
            <person name="Gilroy R."/>
            <person name="Ravi A."/>
            <person name="Getino M."/>
            <person name="Pursley I."/>
            <person name="Horton D.L."/>
            <person name="Alikhan N.F."/>
            <person name="Baker D."/>
            <person name="Gharbi K."/>
            <person name="Hall N."/>
            <person name="Watson M."/>
            <person name="Adriaenssens E.M."/>
            <person name="Foster-Nyarko E."/>
            <person name="Jarju S."/>
            <person name="Secka A."/>
            <person name="Antonio M."/>
            <person name="Oren A."/>
            <person name="Chaudhuri R.R."/>
            <person name="La Ragione R."/>
            <person name="Hildebrand F."/>
            <person name="Pallen M.J."/>
        </authorList>
    </citation>
    <scope>NUCLEOTIDE SEQUENCE</scope>
    <source>
        <strain evidence="3">CHK32-1732</strain>
    </source>
</reference>
<evidence type="ECO:0000313" key="4">
    <source>
        <dbReference type="Proteomes" id="UP000824190"/>
    </source>
</evidence>
<sequence length="486" mass="52535">MRLTTVARMELSAGDVRVYEPIVAEVTPDTPGTPGPDDTGDIDSGRLPSFDQARHAGDGTRPGSWMAVAFAAPATGPPVDEDRIAAAWHRVIERHGTLRTVLRQHPPDHIRVHDIEITGGDWRSAGGSSDPRKVLRLVFDECCEPFGTPSHRLAVVTHEDGTHTIVIGLDHSHTDAWSLLVLVRDMLAFLGQRDEEDPSVAATPDALPPAVPSFAEHTRELEQRPMAPLTVSDRWDDIMADGHGDMPVFPLDLGDVSSPRDEVVEVVDVLDSDGLARLEAAVASRGVRLLPAAVSVLTAVNRELGAGDLRAVFPVHSRTGPVDDKRRWSDSVGWFITNSVLECSSADLGECTGAVAEAIALGAHPLEPLLRPWGGMPHTPGMFALSWLDNRRLPVSVPAEAHPQHVSAWIRTDGVMAWFVLNDDGMHLRVRYPGTPEASMNVSEWARRVTEGLRNVADRGFGSHGAGSDDAVLVGEDDNLSPVSQR</sequence>
<dbReference type="GO" id="GO:0044550">
    <property type="term" value="P:secondary metabolite biosynthetic process"/>
    <property type="evidence" value="ECO:0007669"/>
    <property type="project" value="TreeGrafter"/>
</dbReference>
<feature type="domain" description="Condensation" evidence="2">
    <location>
        <begin position="78"/>
        <end position="338"/>
    </location>
</feature>
<dbReference type="InterPro" id="IPR001242">
    <property type="entry name" value="Condensation_dom"/>
</dbReference>
<dbReference type="Gene3D" id="3.30.559.10">
    <property type="entry name" value="Chloramphenicol acetyltransferase-like domain"/>
    <property type="match status" value="1"/>
</dbReference>
<dbReference type="Pfam" id="PF00668">
    <property type="entry name" value="Condensation"/>
    <property type="match status" value="1"/>
</dbReference>
<dbReference type="GO" id="GO:0031177">
    <property type="term" value="F:phosphopantetheine binding"/>
    <property type="evidence" value="ECO:0007669"/>
    <property type="project" value="TreeGrafter"/>
</dbReference>
<dbReference type="GO" id="GO:0005737">
    <property type="term" value="C:cytoplasm"/>
    <property type="evidence" value="ECO:0007669"/>
    <property type="project" value="TreeGrafter"/>
</dbReference>